<proteinExistence type="predicted"/>
<evidence type="ECO:0000313" key="3">
    <source>
        <dbReference type="Proteomes" id="UP000008312"/>
    </source>
</evidence>
<dbReference type="PANTHER" id="PTHR23354">
    <property type="entry name" value="NUCLEOLAR PROTEIN 7/ESTROGEN RECEPTOR COACTIVATOR-RELATED"/>
    <property type="match status" value="1"/>
</dbReference>
<evidence type="ECO:0000313" key="2">
    <source>
        <dbReference type="EMBL" id="CBK24844.2"/>
    </source>
</evidence>
<dbReference type="OrthoDB" id="10416836at2759"/>
<protein>
    <recommendedName>
        <fullName evidence="1">TLDc domain-containing protein</fullName>
    </recommendedName>
</protein>
<dbReference type="Pfam" id="PF07534">
    <property type="entry name" value="TLD"/>
    <property type="match status" value="1"/>
</dbReference>
<name>D8M9V5_BLAHO</name>
<accession>D8M9V5</accession>
<organism evidence="2">
    <name type="scientific">Blastocystis hominis</name>
    <dbReference type="NCBI Taxonomy" id="12968"/>
    <lineage>
        <taxon>Eukaryota</taxon>
        <taxon>Sar</taxon>
        <taxon>Stramenopiles</taxon>
        <taxon>Bigyra</taxon>
        <taxon>Opalozoa</taxon>
        <taxon>Opalinata</taxon>
        <taxon>Blastocystidae</taxon>
        <taxon>Blastocystis</taxon>
    </lineage>
</organism>
<dbReference type="GeneID" id="24922954"/>
<dbReference type="InterPro" id="IPR006571">
    <property type="entry name" value="TLDc_dom"/>
</dbReference>
<dbReference type="PROSITE" id="PS51886">
    <property type="entry name" value="TLDC"/>
    <property type="match status" value="1"/>
</dbReference>
<gene>
    <name evidence="2" type="ORF">GSBLH_T00006830001</name>
</gene>
<dbReference type="EMBL" id="FN668689">
    <property type="protein sequence ID" value="CBK24844.2"/>
    <property type="molecule type" value="Genomic_DNA"/>
</dbReference>
<dbReference type="AlphaFoldDB" id="D8M9V5"/>
<sequence>MESMQHRIDEGENIMNICKYHIYYVIGPSRLLTVQLCKRLMPLLPVRVQSQDPRLLYTSLIHGYHVTHLLEKASYHKPTLLLMQIEHNGNYIGLYREDRWSRRRDAHGVPETLLFSIVFYTKKGETYPVIEKWSGRVSDVFIDGVEKPTKYVYVRSPDHYLMIGAGGKKGISFYASEDYTKAYSQQSDVFLNAPLCDLEFFSISNVELFDFVSPGTLSWCVCWKS</sequence>
<keyword evidence="3" id="KW-1185">Reference proteome</keyword>
<dbReference type="InParanoid" id="D8M9V5"/>
<dbReference type="RefSeq" id="XP_012898892.1">
    <property type="nucleotide sequence ID" value="XM_013043438.1"/>
</dbReference>
<reference evidence="2" key="1">
    <citation type="submission" date="2010-02" db="EMBL/GenBank/DDBJ databases">
        <title>Sequencing and annotation of the Blastocystis hominis genome.</title>
        <authorList>
            <person name="Wincker P."/>
        </authorList>
    </citation>
    <scope>NUCLEOTIDE SEQUENCE</scope>
    <source>
        <strain evidence="2">Singapore isolate B</strain>
    </source>
</reference>
<evidence type="ECO:0000259" key="1">
    <source>
        <dbReference type="PROSITE" id="PS51886"/>
    </source>
</evidence>
<feature type="domain" description="TLDc" evidence="1">
    <location>
        <begin position="30"/>
        <end position="212"/>
    </location>
</feature>
<dbReference type="PANTHER" id="PTHR23354:SF122">
    <property type="entry name" value="GTPASE-ACTIVATING PROTEIN SKYWALKER"/>
    <property type="match status" value="1"/>
</dbReference>
<dbReference type="Proteomes" id="UP000008312">
    <property type="component" value="Unassembled WGS sequence"/>
</dbReference>
<dbReference type="SMART" id="SM00584">
    <property type="entry name" value="TLDc"/>
    <property type="match status" value="1"/>
</dbReference>